<comment type="caution">
    <text evidence="2">The sequence shown here is derived from an EMBL/GenBank/DDBJ whole genome shotgun (WGS) entry which is preliminary data.</text>
</comment>
<evidence type="ECO:0000313" key="1">
    <source>
        <dbReference type="EMBL" id="KUK45219.1"/>
    </source>
</evidence>
<dbReference type="Proteomes" id="UP000057043">
    <property type="component" value="Unassembled WGS sequence"/>
</dbReference>
<dbReference type="PATRIC" id="fig|301375.6.peg.1924"/>
<organism evidence="2 3">
    <name type="scientific">Methanothrix harundinacea</name>
    <dbReference type="NCBI Taxonomy" id="301375"/>
    <lineage>
        <taxon>Archaea</taxon>
        <taxon>Methanobacteriati</taxon>
        <taxon>Methanobacteriota</taxon>
        <taxon>Stenosarchaea group</taxon>
        <taxon>Methanomicrobia</taxon>
        <taxon>Methanotrichales</taxon>
        <taxon>Methanotrichaceae</taxon>
        <taxon>Methanothrix</taxon>
    </lineage>
</organism>
<gene>
    <name evidence="1" type="ORF">XD72_0468</name>
    <name evidence="2" type="ORF">XE07_0354</name>
</gene>
<dbReference type="EMBL" id="LGFT01000007">
    <property type="protein sequence ID" value="KUK45219.1"/>
    <property type="molecule type" value="Genomic_DNA"/>
</dbReference>
<reference evidence="2" key="1">
    <citation type="journal article" date="2015" name="MBio">
        <title>Genome-resolved metagenomic analysis reveals roles for candidate phyla and other microbial community members in biogeochemical transformations in oil reservoirs.</title>
        <authorList>
            <person name="Hu P."/>
            <person name="Tom L."/>
            <person name="Singh A."/>
            <person name="Thomas B.C."/>
            <person name="Baker B.J."/>
            <person name="Piceno Y.M."/>
            <person name="Andersen G.L."/>
            <person name="Banfield J.F."/>
        </authorList>
    </citation>
    <scope>NUCLEOTIDE SEQUENCE [LARGE SCALE GENOMIC DNA]</scope>
    <source>
        <strain evidence="2">56_747</strain>
    </source>
</reference>
<evidence type="ECO:0000313" key="3">
    <source>
        <dbReference type="Proteomes" id="UP000053961"/>
    </source>
</evidence>
<protein>
    <submittedName>
        <fullName evidence="2">Uncharacterized protein</fullName>
    </submittedName>
</protein>
<proteinExistence type="predicted"/>
<evidence type="ECO:0000313" key="4">
    <source>
        <dbReference type="Proteomes" id="UP000057043"/>
    </source>
</evidence>
<dbReference type="AlphaFoldDB" id="A0A117MD58"/>
<name>A0A117MD58_9EURY</name>
<evidence type="ECO:0000313" key="2">
    <source>
        <dbReference type="EMBL" id="KUK97524.1"/>
    </source>
</evidence>
<dbReference type="Proteomes" id="UP000053961">
    <property type="component" value="Unassembled WGS sequence"/>
</dbReference>
<accession>A0A117MD58</accession>
<dbReference type="EMBL" id="LGHB01000002">
    <property type="protein sequence ID" value="KUK97524.1"/>
    <property type="molecule type" value="Genomic_DNA"/>
</dbReference>
<sequence>MTDKFPRVTADEAIRALYRVGFFLARLCGIHKIFVFRVI</sequence>
<reference evidence="3 4" key="2">
    <citation type="journal article" date="2015" name="MBio">
        <title>Genome-Resolved Metagenomic Analysis Reveals Roles for Candidate Phyla and Other Microbial Community Members in Biogeochemical Transformations in Oil Reservoirs.</title>
        <authorList>
            <person name="Hu P."/>
            <person name="Tom L."/>
            <person name="Singh A."/>
            <person name="Thomas B.C."/>
            <person name="Baker B.J."/>
            <person name="Piceno Y.M."/>
            <person name="Andersen G.L."/>
            <person name="Banfield J.F."/>
        </authorList>
    </citation>
    <scope>NUCLEOTIDE SEQUENCE [LARGE SCALE GENOMIC DNA]</scope>
    <source>
        <strain evidence="1">57_489</strain>
    </source>
</reference>